<dbReference type="SUPFAM" id="SSF54285">
    <property type="entry name" value="MoaD/ThiS"/>
    <property type="match status" value="1"/>
</dbReference>
<feature type="region of interest" description="Disordered" evidence="2">
    <location>
        <begin position="86"/>
        <end position="112"/>
    </location>
</feature>
<dbReference type="InterPro" id="IPR005346">
    <property type="entry name" value="RnfH"/>
</dbReference>
<reference evidence="3" key="1">
    <citation type="submission" date="2018-06" db="EMBL/GenBank/DDBJ databases">
        <authorList>
            <person name="Zhirakovskaya E."/>
        </authorList>
    </citation>
    <scope>NUCLEOTIDE SEQUENCE</scope>
</reference>
<evidence type="ECO:0000256" key="1">
    <source>
        <dbReference type="ARBA" id="ARBA00010645"/>
    </source>
</evidence>
<dbReference type="Gene3D" id="3.10.20.280">
    <property type="entry name" value="RnfH-like"/>
    <property type="match status" value="1"/>
</dbReference>
<organism evidence="3">
    <name type="scientific">hydrothermal vent metagenome</name>
    <dbReference type="NCBI Taxonomy" id="652676"/>
    <lineage>
        <taxon>unclassified sequences</taxon>
        <taxon>metagenomes</taxon>
        <taxon>ecological metagenomes</taxon>
    </lineage>
</organism>
<dbReference type="InterPro" id="IPR016155">
    <property type="entry name" value="Mopterin_synth/thiamin_S_b"/>
</dbReference>
<sequence>MAEAMIEIEVAYALPEEQLILKLEVPAGSTARQAVELSGIFQRFPEINPDDIKLGIFGKLKKPDQELVAGDRVEIYRKLIADPKEVRKQRAAQGKRTGKGGGDLKPGASTKP</sequence>
<evidence type="ECO:0000256" key="2">
    <source>
        <dbReference type="SAM" id="MobiDB-lite"/>
    </source>
</evidence>
<dbReference type="HAMAP" id="MF_00460">
    <property type="entry name" value="UPF0125_RnfH"/>
    <property type="match status" value="1"/>
</dbReference>
<name>A0A3B0YBN9_9ZZZZ</name>
<dbReference type="Pfam" id="PF03658">
    <property type="entry name" value="Ub-RnfH"/>
    <property type="match status" value="1"/>
</dbReference>
<dbReference type="NCBIfam" id="NF002490">
    <property type="entry name" value="PRK01777.1"/>
    <property type="match status" value="1"/>
</dbReference>
<protein>
    <submittedName>
        <fullName evidence="3">UPF0125 protein RatB</fullName>
    </submittedName>
</protein>
<gene>
    <name evidence="3" type="ORF">MNBD_GAMMA15-317</name>
</gene>
<dbReference type="AlphaFoldDB" id="A0A3B0YBN9"/>
<dbReference type="PANTHER" id="PTHR37483:SF1">
    <property type="entry name" value="UPF0125 PROTEIN RATB"/>
    <property type="match status" value="1"/>
</dbReference>
<dbReference type="InterPro" id="IPR037021">
    <property type="entry name" value="RnfH_sf"/>
</dbReference>
<comment type="similarity">
    <text evidence="1">Belongs to the UPF0125 (RnfH) family.</text>
</comment>
<dbReference type="EMBL" id="UOFN01000011">
    <property type="protein sequence ID" value="VAW72977.1"/>
    <property type="molecule type" value="Genomic_DNA"/>
</dbReference>
<accession>A0A3B0YBN9</accession>
<evidence type="ECO:0000313" key="3">
    <source>
        <dbReference type="EMBL" id="VAW72977.1"/>
    </source>
</evidence>
<dbReference type="PANTHER" id="PTHR37483">
    <property type="entry name" value="UPF0125 PROTEIN RATB"/>
    <property type="match status" value="1"/>
</dbReference>
<proteinExistence type="inferred from homology"/>